<protein>
    <submittedName>
        <fullName evidence="2">Uncharacterized protein</fullName>
    </submittedName>
</protein>
<dbReference type="KEGG" id="sub:SUB0565"/>
<proteinExistence type="predicted"/>
<dbReference type="RefSeq" id="WP_012658090.1">
    <property type="nucleotide sequence ID" value="NC_012004.1"/>
</dbReference>
<dbReference type="GeneID" id="93827177"/>
<keyword evidence="3" id="KW-1185">Reference proteome</keyword>
<sequence>MAITHKRNDELEKLMSGFANIPNFDKPLNTDAEETISKEADKKDAKND</sequence>
<dbReference type="STRING" id="218495.SUB0565"/>
<dbReference type="Proteomes" id="UP000000449">
    <property type="component" value="Chromosome"/>
</dbReference>
<dbReference type="AlphaFoldDB" id="B9DRI1"/>
<dbReference type="EMBL" id="AM946015">
    <property type="protein sequence ID" value="CAR41344.1"/>
    <property type="molecule type" value="Genomic_DNA"/>
</dbReference>
<dbReference type="HOGENOM" id="CLU_199620_1_0_9"/>
<evidence type="ECO:0000313" key="3">
    <source>
        <dbReference type="Proteomes" id="UP000000449"/>
    </source>
</evidence>
<feature type="compositionally biased region" description="Basic and acidic residues" evidence="1">
    <location>
        <begin position="35"/>
        <end position="48"/>
    </location>
</feature>
<reference evidence="3" key="1">
    <citation type="journal article" date="2009" name="BMC Genomics">
        <title>Evidence for niche adaptation in the genome of the bovine pathogen Streptococcus uberis.</title>
        <authorList>
            <person name="Ward P.N."/>
            <person name="Holden M.T.G."/>
            <person name="Leigh J.A."/>
            <person name="Lennard N."/>
            <person name="Bignell A."/>
            <person name="Barron A."/>
            <person name="Clark L."/>
            <person name="Quail M.A."/>
            <person name="Woodward J."/>
            <person name="Barrell B.G."/>
            <person name="Egan S.A."/>
            <person name="Field T.R."/>
            <person name="Maskell D."/>
            <person name="Kehoe M."/>
            <person name="Dowson C.G."/>
            <person name="Chanter N."/>
            <person name="Whatmore A.M."/>
            <person name="Bentley S.D."/>
            <person name="Parkhill J."/>
        </authorList>
    </citation>
    <scope>NUCLEOTIDE SEQUENCE [LARGE SCALE GENOMIC DNA]</scope>
    <source>
        <strain evidence="3">ATCC BAA-854 / 0140J</strain>
    </source>
</reference>
<dbReference type="InterPro" id="IPR047909">
    <property type="entry name" value="SPJ_0845-like_N"/>
</dbReference>
<evidence type="ECO:0000256" key="1">
    <source>
        <dbReference type="SAM" id="MobiDB-lite"/>
    </source>
</evidence>
<gene>
    <name evidence="2" type="ordered locus">SUB0565</name>
</gene>
<organism evidence="2 3">
    <name type="scientific">Streptococcus uberis (strain ATCC BAA-854 / 0140J)</name>
    <dbReference type="NCBI Taxonomy" id="218495"/>
    <lineage>
        <taxon>Bacteria</taxon>
        <taxon>Bacillati</taxon>
        <taxon>Bacillota</taxon>
        <taxon>Bacilli</taxon>
        <taxon>Lactobacillales</taxon>
        <taxon>Streptococcaceae</taxon>
        <taxon>Streptococcus</taxon>
    </lineage>
</organism>
<name>B9DRI1_STRU0</name>
<accession>B9DRI1</accession>
<dbReference type="NCBIfam" id="NF040897">
    <property type="entry name" value="SPJ_0845_Nterm"/>
    <property type="match status" value="1"/>
</dbReference>
<evidence type="ECO:0000313" key="2">
    <source>
        <dbReference type="EMBL" id="CAR41344.1"/>
    </source>
</evidence>
<feature type="region of interest" description="Disordered" evidence="1">
    <location>
        <begin position="20"/>
        <end position="48"/>
    </location>
</feature>